<dbReference type="PATRIC" id="fig|182217.3.peg.1024"/>
<sequence length="125" mass="13860">MVNEIQGDVQAVSSNSSAPTSAQVAHVSQVNRASANFSDKTTPTKPIDIEQYEPKLKLLSEHLNDEMKRIGTDIDFSYNDEIKGLIVSVKDANGDKVLREIPSKEAIELMQRMRDIVGIIFDKKG</sequence>
<gene>
    <name evidence="2" type="ordered locus">HCW_04810</name>
</gene>
<dbReference type="Gene3D" id="3.30.160.170">
    <property type="entry name" value="FlaG-like"/>
    <property type="match status" value="1"/>
</dbReference>
<protein>
    <submittedName>
        <fullName evidence="2">Flagellar protein FlaG</fullName>
    </submittedName>
</protein>
<dbReference type="HOGENOM" id="CLU_120910_6_1_7"/>
<dbReference type="SUPFAM" id="SSF160214">
    <property type="entry name" value="FlaG-like"/>
    <property type="match status" value="1"/>
</dbReference>
<keyword evidence="2" id="KW-0966">Cell projection</keyword>
<dbReference type="PANTHER" id="PTHR37166:SF1">
    <property type="entry name" value="PROTEIN FLAG"/>
    <property type="match status" value="1"/>
</dbReference>
<dbReference type="InterPro" id="IPR005186">
    <property type="entry name" value="FlaG"/>
</dbReference>
<evidence type="ECO:0000313" key="3">
    <source>
        <dbReference type="Proteomes" id="UP000005010"/>
    </source>
</evidence>
<evidence type="ECO:0000313" key="2">
    <source>
        <dbReference type="EMBL" id="AFI04229.1"/>
    </source>
</evidence>
<dbReference type="EMBL" id="CP003479">
    <property type="protein sequence ID" value="AFI04229.1"/>
    <property type="molecule type" value="Genomic_DNA"/>
</dbReference>
<dbReference type="PANTHER" id="PTHR37166">
    <property type="entry name" value="PROTEIN FLAG"/>
    <property type="match status" value="1"/>
</dbReference>
<dbReference type="NCBIfam" id="NF006281">
    <property type="entry name" value="PRK08452.1"/>
    <property type="match status" value="1"/>
</dbReference>
<dbReference type="AlphaFoldDB" id="I0EMR0"/>
<organism evidence="2 3">
    <name type="scientific">Helicobacter cetorum (strain ATCC BAA-429 / MIT 00-7128)</name>
    <dbReference type="NCBI Taxonomy" id="182217"/>
    <lineage>
        <taxon>Bacteria</taxon>
        <taxon>Pseudomonadati</taxon>
        <taxon>Campylobacterota</taxon>
        <taxon>Epsilonproteobacteria</taxon>
        <taxon>Campylobacterales</taxon>
        <taxon>Helicobacteraceae</taxon>
        <taxon>Helicobacter</taxon>
    </lineage>
</organism>
<dbReference type="Proteomes" id="UP000005010">
    <property type="component" value="Chromosome"/>
</dbReference>
<name>I0EMR0_HELC0</name>
<dbReference type="STRING" id="182217.HCW_04810"/>
<feature type="region of interest" description="Disordered" evidence="1">
    <location>
        <begin position="1"/>
        <end position="27"/>
    </location>
</feature>
<keyword evidence="2" id="KW-0969">Cilium</keyword>
<keyword evidence="3" id="KW-1185">Reference proteome</keyword>
<dbReference type="RefSeq" id="WP_014661099.1">
    <property type="nucleotide sequence ID" value="NC_017737.1"/>
</dbReference>
<dbReference type="KEGG" id="hce:HCW_04810"/>
<proteinExistence type="predicted"/>
<keyword evidence="2" id="KW-0282">Flagellum</keyword>
<dbReference type="InterPro" id="IPR035924">
    <property type="entry name" value="FlaG-like_sf"/>
</dbReference>
<evidence type="ECO:0000256" key="1">
    <source>
        <dbReference type="SAM" id="MobiDB-lite"/>
    </source>
</evidence>
<reference evidence="3" key="1">
    <citation type="submission" date="2012-04" db="EMBL/GenBank/DDBJ databases">
        <title>Complete genome sequence of Helicobacter cetorum strain MIT 00-7128.</title>
        <authorList>
            <person name="Kersulyte D."/>
            <person name="Berg D.E."/>
        </authorList>
    </citation>
    <scope>NUCLEOTIDE SEQUENCE [LARGE SCALE GENOMIC DNA]</scope>
    <source>
        <strain evidence="3">MIT 00-7128</strain>
    </source>
</reference>
<dbReference type="eggNOG" id="COG1334">
    <property type="taxonomic scope" value="Bacteria"/>
</dbReference>
<dbReference type="Pfam" id="PF03646">
    <property type="entry name" value="FlaG"/>
    <property type="match status" value="1"/>
</dbReference>
<accession>I0EMR0</accession>
<feature type="compositionally biased region" description="Polar residues" evidence="1">
    <location>
        <begin position="11"/>
        <end position="27"/>
    </location>
</feature>